<sequence>MVPKLDIDSLADGIPVIDEEAVGFYKLNCMASFYNQGHASGVKLKVEYENVKKTFEVCWSGEMTSQQKRNYADLNRATDHAACAIALLLIKEMTELTAIEQARIGTSVDYYLIPKAQNNNLIVNQATARLEISGILCQNENNTVERRIKKKVKRLKANNLPTFIVVVEFSKPWVKIIKI</sequence>
<organism evidence="1 2">
    <name type="scientific">Candidatus Thiomargarita nelsonii</name>
    <dbReference type="NCBI Taxonomy" id="1003181"/>
    <lineage>
        <taxon>Bacteria</taxon>
        <taxon>Pseudomonadati</taxon>
        <taxon>Pseudomonadota</taxon>
        <taxon>Gammaproteobacteria</taxon>
        <taxon>Thiotrichales</taxon>
        <taxon>Thiotrichaceae</taxon>
        <taxon>Thiomargarita</taxon>
    </lineage>
</organism>
<accession>A0A176RUU7</accession>
<name>A0A176RUU7_9GAMM</name>
<gene>
    <name evidence="1" type="ORF">THIOM_004853</name>
</gene>
<dbReference type="EMBL" id="LUTY01002776">
    <property type="protein sequence ID" value="OAD19509.1"/>
    <property type="molecule type" value="Genomic_DNA"/>
</dbReference>
<reference evidence="1 2" key="1">
    <citation type="submission" date="2016-05" db="EMBL/GenBank/DDBJ databases">
        <title>Single-cell genome of chain-forming Candidatus Thiomargarita nelsonii and comparison to other large sulfur-oxidizing bacteria.</title>
        <authorList>
            <person name="Winkel M."/>
            <person name="Salman V."/>
            <person name="Woyke T."/>
            <person name="Schulz-Vogt H."/>
            <person name="Richter M."/>
            <person name="Flood B."/>
            <person name="Bailey J."/>
            <person name="Amann R."/>
            <person name="Mussmann M."/>
        </authorList>
    </citation>
    <scope>NUCLEOTIDE SEQUENCE [LARGE SCALE GENOMIC DNA]</scope>
    <source>
        <strain evidence="1 2">THI036</strain>
    </source>
</reference>
<comment type="caution">
    <text evidence="1">The sequence shown here is derived from an EMBL/GenBank/DDBJ whole genome shotgun (WGS) entry which is preliminary data.</text>
</comment>
<keyword evidence="2" id="KW-1185">Reference proteome</keyword>
<evidence type="ECO:0000313" key="2">
    <source>
        <dbReference type="Proteomes" id="UP000076962"/>
    </source>
</evidence>
<proteinExistence type="predicted"/>
<protein>
    <submittedName>
        <fullName evidence="1">Uncharacterized protein</fullName>
    </submittedName>
</protein>
<dbReference type="AlphaFoldDB" id="A0A176RUU7"/>
<evidence type="ECO:0000313" key="1">
    <source>
        <dbReference type="EMBL" id="OAD19509.1"/>
    </source>
</evidence>
<dbReference type="Proteomes" id="UP000076962">
    <property type="component" value="Unassembled WGS sequence"/>
</dbReference>